<dbReference type="RefSeq" id="WP_021169297.1">
    <property type="nucleotide sequence ID" value="NZ_CTRP01000003.1"/>
</dbReference>
<dbReference type="InterPro" id="IPR001119">
    <property type="entry name" value="SLH_dom"/>
</dbReference>
<evidence type="ECO:0000256" key="1">
    <source>
        <dbReference type="SAM" id="SignalP"/>
    </source>
</evidence>
<keyword evidence="4" id="KW-1185">Reference proteome</keyword>
<gene>
    <name evidence="3" type="ORF">SpAn4DRAFT_1538</name>
</gene>
<dbReference type="Pfam" id="PF00395">
    <property type="entry name" value="SLH"/>
    <property type="match status" value="1"/>
</dbReference>
<dbReference type="PROSITE" id="PS51272">
    <property type="entry name" value="SLH"/>
    <property type="match status" value="1"/>
</dbReference>
<dbReference type="InterPro" id="IPR051465">
    <property type="entry name" value="Cell_Envelope_Struct_Comp"/>
</dbReference>
<feature type="chain" id="PRO_5006710558" evidence="1">
    <location>
        <begin position="25"/>
        <end position="388"/>
    </location>
</feature>
<evidence type="ECO:0000259" key="2">
    <source>
        <dbReference type="PROSITE" id="PS51272"/>
    </source>
</evidence>
<feature type="signal peptide" evidence="1">
    <location>
        <begin position="1"/>
        <end position="24"/>
    </location>
</feature>
<dbReference type="AlphaFoldDB" id="A0A0U1KTY5"/>
<dbReference type="PANTHER" id="PTHR43308">
    <property type="entry name" value="OUTER MEMBRANE PROTEIN ALPHA-RELATED"/>
    <property type="match status" value="1"/>
</dbReference>
<reference evidence="4" key="1">
    <citation type="submission" date="2015-03" db="EMBL/GenBank/DDBJ databases">
        <authorList>
            <person name="Nijsse Bart"/>
        </authorList>
    </citation>
    <scope>NUCLEOTIDE SEQUENCE [LARGE SCALE GENOMIC DNA]</scope>
</reference>
<protein>
    <submittedName>
        <fullName evidence="3">S-layer domain protein domain protein</fullName>
    </submittedName>
</protein>
<dbReference type="PANTHER" id="PTHR43308:SF1">
    <property type="entry name" value="OUTER MEMBRANE PROTEIN ALPHA"/>
    <property type="match status" value="1"/>
</dbReference>
<name>A0A0U1KTY5_9FIRM</name>
<evidence type="ECO:0000313" key="4">
    <source>
        <dbReference type="Proteomes" id="UP000049855"/>
    </source>
</evidence>
<proteinExistence type="predicted"/>
<feature type="domain" description="SLH" evidence="2">
    <location>
        <begin position="23"/>
        <end position="86"/>
    </location>
</feature>
<dbReference type="Proteomes" id="UP000049855">
    <property type="component" value="Unassembled WGS sequence"/>
</dbReference>
<evidence type="ECO:0000313" key="3">
    <source>
        <dbReference type="EMBL" id="CQR70569.1"/>
    </source>
</evidence>
<organism evidence="3 4">
    <name type="scientific">Sporomusa ovata</name>
    <dbReference type="NCBI Taxonomy" id="2378"/>
    <lineage>
        <taxon>Bacteria</taxon>
        <taxon>Bacillati</taxon>
        <taxon>Bacillota</taxon>
        <taxon>Negativicutes</taxon>
        <taxon>Selenomonadales</taxon>
        <taxon>Sporomusaceae</taxon>
        <taxon>Sporomusa</taxon>
    </lineage>
</organism>
<accession>A0A0U1KTY5</accession>
<dbReference type="EMBL" id="CTRP01000003">
    <property type="protein sequence ID" value="CQR70569.1"/>
    <property type="molecule type" value="Genomic_DNA"/>
</dbReference>
<sequence>MNKRLLKVAVTTALTVAFAVPAFANPFTDVPAKHWAYDAVNKLAQAGVVAGYGDGTFKGDKTVSRYEMASMVATAMQKNLNNDQKEIVDKLSQEFATELNSMGVKVDNLDKKVDNLVKISGDARVRYGNGDSFDNTDFRARVNFDGKINDNLRFNARLTSGNMGYNGDFSGSDFNTTNTIKLYTANVTFDALGLTNTIGRQDLTLGNGFLHDSPITGIASQAGNLQMFAGNLEDTNKIYGAEYAMKLGAANITADYVNYDIDNDSVDVYGANIGIKLTNSVTALGEFYNVDNGTTDGNATAYGLKFNKLGLTALYRDVEDGANSPYSNIHNDIQNLNNENGYKGLEVSYDREIAKNTTLNLKYQDFEKQDGTKIDGGARTQAAINVKF</sequence>
<keyword evidence="1" id="KW-0732">Signal</keyword>
<dbReference type="SUPFAM" id="SSF56935">
    <property type="entry name" value="Porins"/>
    <property type="match status" value="1"/>
</dbReference>